<sequence length="69" mass="7852">FDTHPGLDMIVFGDPPATRPPSPGSEPTRPAPRTEHKHARRRQERNRNRLRNNLNGIRPPEPDDAPPPF</sequence>
<feature type="non-terminal residue" evidence="2">
    <location>
        <position position="1"/>
    </location>
</feature>
<evidence type="ECO:0000313" key="2">
    <source>
        <dbReference type="EMBL" id="SFA51264.1"/>
    </source>
</evidence>
<evidence type="ECO:0000313" key="3">
    <source>
        <dbReference type="Proteomes" id="UP000182054"/>
    </source>
</evidence>
<accession>A0A1I0THN2</accession>
<dbReference type="Proteomes" id="UP000182054">
    <property type="component" value="Unassembled WGS sequence"/>
</dbReference>
<organism evidence="2 3">
    <name type="scientific">Rhodococcoides kroppenstedtii</name>
    <dbReference type="NCBI Taxonomy" id="293050"/>
    <lineage>
        <taxon>Bacteria</taxon>
        <taxon>Bacillati</taxon>
        <taxon>Actinomycetota</taxon>
        <taxon>Actinomycetes</taxon>
        <taxon>Mycobacteriales</taxon>
        <taxon>Nocardiaceae</taxon>
        <taxon>Rhodococcoides</taxon>
    </lineage>
</organism>
<gene>
    <name evidence="2" type="ORF">SAMN05444374_106215</name>
</gene>
<dbReference type="AlphaFoldDB" id="A0A1I0THN2"/>
<feature type="region of interest" description="Disordered" evidence="1">
    <location>
        <begin position="1"/>
        <end position="69"/>
    </location>
</feature>
<reference evidence="2 3" key="1">
    <citation type="submission" date="2016-10" db="EMBL/GenBank/DDBJ databases">
        <authorList>
            <person name="de Groot N.N."/>
        </authorList>
    </citation>
    <scope>NUCLEOTIDE SEQUENCE [LARGE SCALE GENOMIC DNA]</scope>
    <source>
        <strain evidence="2 3">DSM 44908</strain>
    </source>
</reference>
<dbReference type="EMBL" id="FOJN01000006">
    <property type="protein sequence ID" value="SFA51264.1"/>
    <property type="molecule type" value="Genomic_DNA"/>
</dbReference>
<evidence type="ECO:0000256" key="1">
    <source>
        <dbReference type="SAM" id="MobiDB-lite"/>
    </source>
</evidence>
<protein>
    <submittedName>
        <fullName evidence="2">Uncharacterized protein</fullName>
    </submittedName>
</protein>
<proteinExistence type="predicted"/>
<name>A0A1I0THN2_9NOCA</name>
<feature type="compositionally biased region" description="Basic residues" evidence="1">
    <location>
        <begin position="35"/>
        <end position="50"/>
    </location>
</feature>